<evidence type="ECO:0000313" key="1">
    <source>
        <dbReference type="EMBL" id="KAJ8539229.1"/>
    </source>
</evidence>
<sequence length="71" mass="8280">MSVIIQSWRFYISRYMQDIHAGENEAKKPFRALKSTWAMEYGADIKSYKCYILSVLNLTSTMGTMRAYPIC</sequence>
<dbReference type="AlphaFoldDB" id="A0A9Q1R3U9"/>
<protein>
    <submittedName>
        <fullName evidence="1">Uncharacterized protein</fullName>
    </submittedName>
</protein>
<comment type="caution">
    <text evidence="1">The sequence shown here is derived from an EMBL/GenBank/DDBJ whole genome shotgun (WGS) entry which is preliminary data.</text>
</comment>
<proteinExistence type="predicted"/>
<dbReference type="Proteomes" id="UP001152561">
    <property type="component" value="Unassembled WGS sequence"/>
</dbReference>
<evidence type="ECO:0000313" key="2">
    <source>
        <dbReference type="Proteomes" id="UP001152561"/>
    </source>
</evidence>
<keyword evidence="2" id="KW-1185">Reference proteome</keyword>
<name>A0A9Q1R3U9_9SOLA</name>
<organism evidence="1 2">
    <name type="scientific">Anisodus acutangulus</name>
    <dbReference type="NCBI Taxonomy" id="402998"/>
    <lineage>
        <taxon>Eukaryota</taxon>
        <taxon>Viridiplantae</taxon>
        <taxon>Streptophyta</taxon>
        <taxon>Embryophyta</taxon>
        <taxon>Tracheophyta</taxon>
        <taxon>Spermatophyta</taxon>
        <taxon>Magnoliopsida</taxon>
        <taxon>eudicotyledons</taxon>
        <taxon>Gunneridae</taxon>
        <taxon>Pentapetalae</taxon>
        <taxon>asterids</taxon>
        <taxon>lamiids</taxon>
        <taxon>Solanales</taxon>
        <taxon>Solanaceae</taxon>
        <taxon>Solanoideae</taxon>
        <taxon>Hyoscyameae</taxon>
        <taxon>Anisodus</taxon>
    </lineage>
</organism>
<dbReference type="EMBL" id="JAJAGQ010000016">
    <property type="protein sequence ID" value="KAJ8539229.1"/>
    <property type="molecule type" value="Genomic_DNA"/>
</dbReference>
<accession>A0A9Q1R3U9</accession>
<gene>
    <name evidence="1" type="ORF">K7X08_013481</name>
</gene>
<reference evidence="2" key="1">
    <citation type="journal article" date="2023" name="Proc. Natl. Acad. Sci. U.S.A.">
        <title>Genomic and structural basis for evolution of tropane alkaloid biosynthesis.</title>
        <authorList>
            <person name="Wanga Y.-J."/>
            <person name="Taina T."/>
            <person name="Yua J.-Y."/>
            <person name="Lia J."/>
            <person name="Xua B."/>
            <person name="Chenc J."/>
            <person name="D'Auriad J.C."/>
            <person name="Huanga J.-P."/>
            <person name="Huanga S.-X."/>
        </authorList>
    </citation>
    <scope>NUCLEOTIDE SEQUENCE [LARGE SCALE GENOMIC DNA]</scope>
    <source>
        <strain evidence="2">cv. KIB-2019</strain>
    </source>
</reference>